<gene>
    <name evidence="4" type="ORF">SSLN_LOCUS6525</name>
</gene>
<dbReference type="PANTHER" id="PTHR13817">
    <property type="entry name" value="TITIN"/>
    <property type="match status" value="1"/>
</dbReference>
<feature type="domain" description="Fibronectin type-III" evidence="3">
    <location>
        <begin position="17"/>
        <end position="141"/>
    </location>
</feature>
<evidence type="ECO:0000259" key="3">
    <source>
        <dbReference type="PROSITE" id="PS50853"/>
    </source>
</evidence>
<dbReference type="Proteomes" id="UP000275846">
    <property type="component" value="Unassembled WGS sequence"/>
</dbReference>
<accession>A0A183SQM7</accession>
<dbReference type="PROSITE" id="PS50853">
    <property type="entry name" value="FN3"/>
    <property type="match status" value="2"/>
</dbReference>
<dbReference type="EMBL" id="UYSU01033724">
    <property type="protein sequence ID" value="VDL92910.1"/>
    <property type="molecule type" value="Genomic_DNA"/>
</dbReference>
<dbReference type="InterPro" id="IPR016024">
    <property type="entry name" value="ARM-type_fold"/>
</dbReference>
<feature type="region of interest" description="Disordered" evidence="2">
    <location>
        <begin position="1"/>
        <end position="65"/>
    </location>
</feature>
<dbReference type="InterPro" id="IPR013783">
    <property type="entry name" value="Ig-like_fold"/>
</dbReference>
<feature type="region of interest" description="Disordered" evidence="2">
    <location>
        <begin position="437"/>
        <end position="463"/>
    </location>
</feature>
<evidence type="ECO:0000313" key="6">
    <source>
        <dbReference type="WBParaSite" id="SSLN_0000673101-mRNA-1"/>
    </source>
</evidence>
<dbReference type="SUPFAM" id="SSF48371">
    <property type="entry name" value="ARM repeat"/>
    <property type="match status" value="1"/>
</dbReference>
<evidence type="ECO:0000256" key="2">
    <source>
        <dbReference type="SAM" id="MobiDB-lite"/>
    </source>
</evidence>
<keyword evidence="5" id="KW-1185">Reference proteome</keyword>
<evidence type="ECO:0000313" key="4">
    <source>
        <dbReference type="EMBL" id="VDL92910.1"/>
    </source>
</evidence>
<feature type="compositionally biased region" description="Low complexity" evidence="2">
    <location>
        <begin position="440"/>
        <end position="463"/>
    </location>
</feature>
<dbReference type="InterPro" id="IPR036116">
    <property type="entry name" value="FN3_sf"/>
</dbReference>
<keyword evidence="1" id="KW-0677">Repeat</keyword>
<dbReference type="CDD" id="cd00063">
    <property type="entry name" value="FN3"/>
    <property type="match status" value="2"/>
</dbReference>
<feature type="compositionally biased region" description="Low complexity" evidence="2">
    <location>
        <begin position="784"/>
        <end position="794"/>
    </location>
</feature>
<dbReference type="WBParaSite" id="SSLN_0000673101-mRNA-1">
    <property type="protein sequence ID" value="SSLN_0000673101-mRNA-1"/>
    <property type="gene ID" value="SSLN_0000673101"/>
</dbReference>
<organism evidence="6">
    <name type="scientific">Schistocephalus solidus</name>
    <name type="common">Tapeworm</name>
    <dbReference type="NCBI Taxonomy" id="70667"/>
    <lineage>
        <taxon>Eukaryota</taxon>
        <taxon>Metazoa</taxon>
        <taxon>Spiralia</taxon>
        <taxon>Lophotrochozoa</taxon>
        <taxon>Platyhelminthes</taxon>
        <taxon>Cestoda</taxon>
        <taxon>Eucestoda</taxon>
        <taxon>Diphyllobothriidea</taxon>
        <taxon>Diphyllobothriidae</taxon>
        <taxon>Schistocephalus</taxon>
    </lineage>
</organism>
<feature type="domain" description="Fibronectin type-III" evidence="3">
    <location>
        <begin position="539"/>
        <end position="631"/>
    </location>
</feature>
<sequence>MNLTCCFATTSGLPPPTPEPPHLLEATSQSLRLSWRPRTPPPNQGSSQAGEEQDPEAIKVRSPRRGVRHILEMLDTQMKQQQQQPKQQTQQRFKQVYEGEALEYLVEGLRRSSLYRFRLAAGNSDGLSAWCDPVAFRTAPDNPSAPRSLRVCFIRLRKLTIRQVRHYKPPPIYHCGISGIRKTEWMGADDLIRRNQLMARKLSVRSAYLCTHIRTPLLRLTERHLEFLSDHDDDDDYDDEEEEEDEDDDDDSHNDVEEDEDEEEEGGGEGGGANVEVYSTNLRGRVRPYQVNLCWLLPDDDGGLPVQAYRLEVQLAHFPTSAVIRQFRTSTHDPLSAKVPADTEVGQTTQVPICWPWVIAPADDSTFASRPPSSLVLQTPSVALAGLSLTKQSVLRSVPSNPQLPRRVTSSAKAVNDRCGSSAAGVDCGVRGGGADGEDTFSFTDSSLSGSDSEGDQQQPGQPELVWYSIYEGRAREVAVCNLTPGLTLQFRVRATSDRLEGSPVKRTEAAPLPRKISWGPASPCPLKLTIPAVPPMNPPANIRPYGRPRPNGLRITWDPPASNGGAPIVSYELWQSVSDPLSGSPLKSPVRSNLRTHPSSESMCNLAISPATIAVTTVVSAPTTAVSSPVHKLHSSGRGPHPTGSHAPASAGQLVYSGPEADCWVGGLRAGQAYGFRARAKNATGWSGWSAWQTLSTAASPPQEPTVPPRVLPLSATSVAVTWDPVVRVNGAEITEYRVEWQSVAPGGEVATNSAAEGVLAEAEETDLGGEGFDTDCGPRNPSPSRTSHSKSSVGQCTSFQLVSLLFTFPDL</sequence>
<reference evidence="6" key="1">
    <citation type="submission" date="2016-06" db="UniProtKB">
        <authorList>
            <consortium name="WormBaseParasite"/>
        </authorList>
    </citation>
    <scope>IDENTIFICATION</scope>
</reference>
<feature type="region of interest" description="Disordered" evidence="2">
    <location>
        <begin position="630"/>
        <end position="653"/>
    </location>
</feature>
<evidence type="ECO:0000256" key="1">
    <source>
        <dbReference type="ARBA" id="ARBA00022737"/>
    </source>
</evidence>
<feature type="region of interest" description="Disordered" evidence="2">
    <location>
        <begin position="229"/>
        <end position="275"/>
    </location>
</feature>
<dbReference type="SMART" id="SM00060">
    <property type="entry name" value="FN3"/>
    <property type="match status" value="4"/>
</dbReference>
<dbReference type="InterPro" id="IPR003961">
    <property type="entry name" value="FN3_dom"/>
</dbReference>
<feature type="compositionally biased region" description="Polar residues" evidence="2">
    <location>
        <begin position="1"/>
        <end position="12"/>
    </location>
</feature>
<dbReference type="PANTHER" id="PTHR13817:SF73">
    <property type="entry name" value="FIBRONECTIN TYPE-III DOMAIN-CONTAINING PROTEIN"/>
    <property type="match status" value="1"/>
</dbReference>
<proteinExistence type="predicted"/>
<dbReference type="AlphaFoldDB" id="A0A183SQM7"/>
<feature type="compositionally biased region" description="Acidic residues" evidence="2">
    <location>
        <begin position="231"/>
        <end position="267"/>
    </location>
</feature>
<dbReference type="InterPro" id="IPR050964">
    <property type="entry name" value="Striated_Muscle_Regulatory"/>
</dbReference>
<dbReference type="STRING" id="70667.A0A183SQM7"/>
<dbReference type="OrthoDB" id="443915at2759"/>
<evidence type="ECO:0000313" key="5">
    <source>
        <dbReference type="Proteomes" id="UP000275846"/>
    </source>
</evidence>
<reference evidence="4 5" key="2">
    <citation type="submission" date="2018-11" db="EMBL/GenBank/DDBJ databases">
        <authorList>
            <consortium name="Pathogen Informatics"/>
        </authorList>
    </citation>
    <scope>NUCLEOTIDE SEQUENCE [LARGE SCALE GENOMIC DNA]</scope>
    <source>
        <strain evidence="4 5">NST_G2</strain>
    </source>
</reference>
<protein>
    <submittedName>
        <fullName evidence="6">Fibronectin type-III domain-containing protein</fullName>
    </submittedName>
</protein>
<dbReference type="SUPFAM" id="SSF49265">
    <property type="entry name" value="Fibronectin type III"/>
    <property type="match status" value="3"/>
</dbReference>
<feature type="region of interest" description="Disordered" evidence="2">
    <location>
        <begin position="769"/>
        <end position="794"/>
    </location>
</feature>
<name>A0A183SQM7_SCHSO</name>
<dbReference type="Gene3D" id="2.60.40.10">
    <property type="entry name" value="Immunoglobulins"/>
    <property type="match status" value="4"/>
</dbReference>